<dbReference type="AlphaFoldDB" id="A0A2C9VVJ0"/>
<dbReference type="Gramene" id="Manes.05G072600.1.v8.1">
    <property type="protein sequence ID" value="Manes.05G072600.1.v8.1.CDS.1"/>
    <property type="gene ID" value="Manes.05G072600.v8.1"/>
</dbReference>
<accession>A0A2C9VVJ0</accession>
<reference evidence="3" key="1">
    <citation type="journal article" date="2016" name="Nat. Biotechnol.">
        <title>Sequencing wild and cultivated cassava and related species reveals extensive interspecific hybridization and genetic diversity.</title>
        <authorList>
            <person name="Bredeson J.V."/>
            <person name="Lyons J.B."/>
            <person name="Prochnik S.E."/>
            <person name="Wu G.A."/>
            <person name="Ha C.M."/>
            <person name="Edsinger-Gonzales E."/>
            <person name="Grimwood J."/>
            <person name="Schmutz J."/>
            <person name="Rabbi I.Y."/>
            <person name="Egesi C."/>
            <person name="Nauluvula P."/>
            <person name="Lebot V."/>
            <person name="Ndunguru J."/>
            <person name="Mkamilo G."/>
            <person name="Bart R.S."/>
            <person name="Setter T.L."/>
            <person name="Gleadow R.M."/>
            <person name="Kulakow P."/>
            <person name="Ferguson M.E."/>
            <person name="Rounsley S."/>
            <person name="Rokhsar D.S."/>
        </authorList>
    </citation>
    <scope>NUCLEOTIDE SEQUENCE [LARGE SCALE GENOMIC DNA]</scope>
    <source>
        <strain evidence="3">cv. AM560-2</strain>
    </source>
</reference>
<feature type="region of interest" description="Disordered" evidence="1">
    <location>
        <begin position="52"/>
        <end position="104"/>
    </location>
</feature>
<dbReference type="PANTHER" id="PTHR36746">
    <property type="entry name" value="BNAC04G51760D PROTEIN"/>
    <property type="match status" value="1"/>
</dbReference>
<proteinExistence type="predicted"/>
<evidence type="ECO:0000256" key="1">
    <source>
        <dbReference type="SAM" id="MobiDB-lite"/>
    </source>
</evidence>
<keyword evidence="3" id="KW-1185">Reference proteome</keyword>
<dbReference type="EMBL" id="CM004391">
    <property type="protein sequence ID" value="OAY49656.1"/>
    <property type="molecule type" value="Genomic_DNA"/>
</dbReference>
<evidence type="ECO:0000313" key="2">
    <source>
        <dbReference type="EMBL" id="OAY49656.1"/>
    </source>
</evidence>
<dbReference type="PANTHER" id="PTHR36746:SF10">
    <property type="match status" value="1"/>
</dbReference>
<name>A0A2C9VVJ0_MANES</name>
<sequence length="177" mass="19119">MDVYEKINKAVLVCSVIHSFRNKPGSLQHPKSGCPHPDTAHEREAGDVVPISFDYSSQPKPATPLESSKLQPHASSANTGSPGRVAKSNSEVGSPQFTKPEGNKIHIEESFTTYIDRVRARMRTMSTISYLPNADNVPHVNDGNNASGRDEFSEFIDRAGIKIRTTSSIGGGNTPAS</sequence>
<evidence type="ECO:0000313" key="3">
    <source>
        <dbReference type="Proteomes" id="UP000091857"/>
    </source>
</evidence>
<dbReference type="Proteomes" id="UP000091857">
    <property type="component" value="Chromosome 5"/>
</dbReference>
<dbReference type="OMA" id="TIEFHYE"/>
<protein>
    <submittedName>
        <fullName evidence="2">Uncharacterized protein</fullName>
    </submittedName>
</protein>
<gene>
    <name evidence="2" type="ORF">MANES_05G072600v8</name>
</gene>
<feature type="compositionally biased region" description="Polar residues" evidence="1">
    <location>
        <begin position="54"/>
        <end position="97"/>
    </location>
</feature>
<organism evidence="2 3">
    <name type="scientific">Manihot esculenta</name>
    <name type="common">Cassava</name>
    <name type="synonym">Jatropha manihot</name>
    <dbReference type="NCBI Taxonomy" id="3983"/>
    <lineage>
        <taxon>Eukaryota</taxon>
        <taxon>Viridiplantae</taxon>
        <taxon>Streptophyta</taxon>
        <taxon>Embryophyta</taxon>
        <taxon>Tracheophyta</taxon>
        <taxon>Spermatophyta</taxon>
        <taxon>Magnoliopsida</taxon>
        <taxon>eudicotyledons</taxon>
        <taxon>Gunneridae</taxon>
        <taxon>Pentapetalae</taxon>
        <taxon>rosids</taxon>
        <taxon>fabids</taxon>
        <taxon>Malpighiales</taxon>
        <taxon>Euphorbiaceae</taxon>
        <taxon>Crotonoideae</taxon>
        <taxon>Manihoteae</taxon>
        <taxon>Manihot</taxon>
    </lineage>
</organism>
<comment type="caution">
    <text evidence="2">The sequence shown here is derived from an EMBL/GenBank/DDBJ whole genome shotgun (WGS) entry which is preliminary data.</text>
</comment>